<organism evidence="10 11">
    <name type="scientific">Sphaerochaeta halotolerans</name>
    <dbReference type="NCBI Taxonomy" id="2293840"/>
    <lineage>
        <taxon>Bacteria</taxon>
        <taxon>Pseudomonadati</taxon>
        <taxon>Spirochaetota</taxon>
        <taxon>Spirochaetia</taxon>
        <taxon>Spirochaetales</taxon>
        <taxon>Sphaerochaetaceae</taxon>
        <taxon>Sphaerochaeta</taxon>
    </lineage>
</organism>
<dbReference type="CDD" id="cd09607">
    <property type="entry name" value="M3B_PepF"/>
    <property type="match status" value="1"/>
</dbReference>
<dbReference type="SUPFAM" id="SSF55486">
    <property type="entry name" value="Metalloproteases ('zincins'), catalytic domain"/>
    <property type="match status" value="1"/>
</dbReference>
<evidence type="ECO:0000256" key="2">
    <source>
        <dbReference type="ARBA" id="ARBA00022723"/>
    </source>
</evidence>
<dbReference type="GO" id="GO:0004181">
    <property type="term" value="F:metallocarboxypeptidase activity"/>
    <property type="evidence" value="ECO:0007669"/>
    <property type="project" value="InterPro"/>
</dbReference>
<keyword evidence="4 6" id="KW-0862">Zinc</keyword>
<evidence type="ECO:0000256" key="5">
    <source>
        <dbReference type="ARBA" id="ARBA00023049"/>
    </source>
</evidence>
<keyword evidence="5 6" id="KW-0482">Metalloprotease</keyword>
<reference evidence="10 11" key="2">
    <citation type="submission" date="2018-09" db="EMBL/GenBank/DDBJ databases">
        <title>Genome of Sphaerochaeta halotolerans strain 4-11.</title>
        <authorList>
            <person name="Nazina T.N."/>
            <person name="Sokolova D.S."/>
        </authorList>
    </citation>
    <scope>NUCLEOTIDE SEQUENCE [LARGE SCALE GENOMIC DNA]</scope>
    <source>
        <strain evidence="10 11">4-11</strain>
    </source>
</reference>
<evidence type="ECO:0000313" key="11">
    <source>
        <dbReference type="Proteomes" id="UP000264002"/>
    </source>
</evidence>
<dbReference type="InterPro" id="IPR013647">
    <property type="entry name" value="OligopepF_N_dom"/>
</dbReference>
<gene>
    <name evidence="10" type="ORF">DYP60_08145</name>
</gene>
<feature type="domain" description="Oligopeptidase F N-terminal" evidence="9">
    <location>
        <begin position="111"/>
        <end position="169"/>
    </location>
</feature>
<evidence type="ECO:0000256" key="3">
    <source>
        <dbReference type="ARBA" id="ARBA00022801"/>
    </source>
</evidence>
<dbReference type="PANTHER" id="PTHR34217:SF1">
    <property type="entry name" value="CARBOXYPEPTIDASE 1"/>
    <property type="match status" value="1"/>
</dbReference>
<evidence type="ECO:0000259" key="8">
    <source>
        <dbReference type="Pfam" id="PF01432"/>
    </source>
</evidence>
<keyword evidence="2 6" id="KW-0479">Metal-binding</keyword>
<comment type="cofactor">
    <cofactor evidence="6">
        <name>Zn(2+)</name>
        <dbReference type="ChEBI" id="CHEBI:29105"/>
    </cofactor>
    <text evidence="6">Binds 1 zinc ion.</text>
</comment>
<dbReference type="GO" id="GO:0006508">
    <property type="term" value="P:proteolysis"/>
    <property type="evidence" value="ECO:0007669"/>
    <property type="project" value="UniProtKB-KW"/>
</dbReference>
<evidence type="ECO:0000313" key="10">
    <source>
        <dbReference type="EMBL" id="RFU94813.1"/>
    </source>
</evidence>
<dbReference type="PANTHER" id="PTHR34217">
    <property type="entry name" value="METAL-DEPENDENT CARBOXYPEPTIDASE"/>
    <property type="match status" value="1"/>
</dbReference>
<dbReference type="Gene3D" id="1.10.1370.20">
    <property type="entry name" value="Oligoendopeptidase f, C-terminal domain"/>
    <property type="match status" value="1"/>
</dbReference>
<dbReference type="Proteomes" id="UP000264002">
    <property type="component" value="Unassembled WGS sequence"/>
</dbReference>
<dbReference type="InterPro" id="IPR001567">
    <property type="entry name" value="Pept_M3A_M3B_dom"/>
</dbReference>
<dbReference type="RefSeq" id="WP_117330509.1">
    <property type="nucleotide sequence ID" value="NZ_QUWK01000007.1"/>
</dbReference>
<evidence type="ECO:0000259" key="9">
    <source>
        <dbReference type="Pfam" id="PF08439"/>
    </source>
</evidence>
<keyword evidence="7" id="KW-0175">Coiled coil</keyword>
<keyword evidence="11" id="KW-1185">Reference proteome</keyword>
<name>A0A372MH90_9SPIR</name>
<evidence type="ECO:0000256" key="4">
    <source>
        <dbReference type="ARBA" id="ARBA00022833"/>
    </source>
</evidence>
<dbReference type="Gene3D" id="1.20.140.70">
    <property type="entry name" value="Oligopeptidase f, N-terminal domain"/>
    <property type="match status" value="1"/>
</dbReference>
<protein>
    <submittedName>
        <fullName evidence="10">M3 family oligoendopeptidase</fullName>
    </submittedName>
</protein>
<comment type="similarity">
    <text evidence="6">Belongs to the peptidase M3 family.</text>
</comment>
<dbReference type="NCBIfam" id="TIGR02290">
    <property type="entry name" value="M3_fam_3"/>
    <property type="match status" value="1"/>
</dbReference>
<evidence type="ECO:0000256" key="6">
    <source>
        <dbReference type="RuleBase" id="RU003435"/>
    </source>
</evidence>
<proteinExistence type="inferred from homology"/>
<keyword evidence="1 6" id="KW-0645">Protease</keyword>
<dbReference type="InterPro" id="IPR042088">
    <property type="entry name" value="OligoPept_F_C"/>
</dbReference>
<dbReference type="Pfam" id="PF08439">
    <property type="entry name" value="Peptidase_M3_N"/>
    <property type="match status" value="1"/>
</dbReference>
<dbReference type="InterPro" id="IPR034006">
    <property type="entry name" value="M3B_PepF_2"/>
</dbReference>
<dbReference type="GO" id="GO:0046872">
    <property type="term" value="F:metal ion binding"/>
    <property type="evidence" value="ECO:0007669"/>
    <property type="project" value="UniProtKB-UniRule"/>
</dbReference>
<dbReference type="InterPro" id="IPR011977">
    <property type="entry name" value="Pept_M3B_clade3"/>
</dbReference>
<keyword evidence="3 6" id="KW-0378">Hydrolase</keyword>
<feature type="coiled-coil region" evidence="7">
    <location>
        <begin position="32"/>
        <end position="63"/>
    </location>
</feature>
<feature type="domain" description="Peptidase M3A/M3B catalytic" evidence="8">
    <location>
        <begin position="191"/>
        <end position="566"/>
    </location>
</feature>
<dbReference type="Pfam" id="PF01432">
    <property type="entry name" value="Peptidase_M3"/>
    <property type="match status" value="1"/>
</dbReference>
<dbReference type="InterPro" id="IPR001333">
    <property type="entry name" value="Peptidase_M32_Taq"/>
</dbReference>
<dbReference type="EMBL" id="QUWK01000007">
    <property type="protein sequence ID" value="RFU94813.1"/>
    <property type="molecule type" value="Genomic_DNA"/>
</dbReference>
<dbReference type="GO" id="GO:0004222">
    <property type="term" value="F:metalloendopeptidase activity"/>
    <property type="evidence" value="ECO:0007669"/>
    <property type="project" value="InterPro"/>
</dbReference>
<evidence type="ECO:0000256" key="7">
    <source>
        <dbReference type="SAM" id="Coils"/>
    </source>
</evidence>
<reference evidence="11" key="1">
    <citation type="submission" date="2018-08" db="EMBL/GenBank/DDBJ databases">
        <authorList>
            <person name="Grouzdev D.S."/>
            <person name="Krutkina M.S."/>
        </authorList>
    </citation>
    <scope>NUCLEOTIDE SEQUENCE [LARGE SCALE GENOMIC DNA]</scope>
    <source>
        <strain evidence="11">4-11</strain>
    </source>
</reference>
<evidence type="ECO:0000256" key="1">
    <source>
        <dbReference type="ARBA" id="ARBA00022670"/>
    </source>
</evidence>
<sequence length="581" mass="65228">MSTLPTWDLDPIYPGCTSKEFQHDLRWVVASSQELEANLEDTKKDLKDMLSQYELILDHLENLDAYSAACLTTDTANEEYLRAVSQTEEASLMVQHMQVAFLNVLATRTEEIARRSAEGGDLAPYRFPLSELLEEQRHLMSEELEDLANDLGRSGTDAFSRLQEALSSSVSTAWDDQTEKTVIQLRNEAFNADRTIRRKAFEKELEIWKAYEVAFASSLNGVKGTTITLDARRGYDSPLDRSLMQSRINRPILDALITTLEKNLPLFRGYLQNKAKMLGLDSCAFYDLFAPVGKEALHFSYEEAHTFIVQQFSAFDPEMGKFADHAFKAHWIDPESRKGKVGGAYDTAFPLAKQSRILSNFDFTYNGVSTLAHELGHAWHDHVVLQKSNLLRSYPMTLAETASIFSEFLVFQGALEKSSSEGRLALIEHFLQDATQVCVDILSRYYFENAVFSERKRGDLSASAFSALMEDAQKKTYGDGLSIYHPYMWAVKGHYYSSDFSFYNYPYAFGQLFALGLWAQSKQAGTDFPASYKKLLGATGSLPAAEVAGLAGIDLTDVSFWQEAMGVIASYAEEFAHGVSD</sequence>
<accession>A0A372MH90</accession>
<comment type="caution">
    <text evidence="10">The sequence shown here is derived from an EMBL/GenBank/DDBJ whole genome shotgun (WGS) entry which is preliminary data.</text>
</comment>
<dbReference type="AlphaFoldDB" id="A0A372MH90"/>